<organism evidence="6 7">
    <name type="scientific">Rosa chinensis</name>
    <name type="common">China rose</name>
    <dbReference type="NCBI Taxonomy" id="74649"/>
    <lineage>
        <taxon>Eukaryota</taxon>
        <taxon>Viridiplantae</taxon>
        <taxon>Streptophyta</taxon>
        <taxon>Embryophyta</taxon>
        <taxon>Tracheophyta</taxon>
        <taxon>Spermatophyta</taxon>
        <taxon>Magnoliopsida</taxon>
        <taxon>eudicotyledons</taxon>
        <taxon>Gunneridae</taxon>
        <taxon>Pentapetalae</taxon>
        <taxon>rosids</taxon>
        <taxon>fabids</taxon>
        <taxon>Rosales</taxon>
        <taxon>Rosaceae</taxon>
        <taxon>Rosoideae</taxon>
        <taxon>Rosoideae incertae sedis</taxon>
        <taxon>Rosa</taxon>
    </lineage>
</organism>
<accession>A0A2P6PYF8</accession>
<dbReference type="AlphaFoldDB" id="A0A2P6PYF8"/>
<evidence type="ECO:0000256" key="5">
    <source>
        <dbReference type="ARBA" id="ARBA00023033"/>
    </source>
</evidence>
<keyword evidence="3 6" id="KW-0560">Oxidoreductase</keyword>
<dbReference type="Proteomes" id="UP000238479">
    <property type="component" value="Chromosome 6"/>
</dbReference>
<evidence type="ECO:0000256" key="2">
    <source>
        <dbReference type="ARBA" id="ARBA00022723"/>
    </source>
</evidence>
<dbReference type="InterPro" id="IPR036396">
    <property type="entry name" value="Cyt_P450_sf"/>
</dbReference>
<keyword evidence="1" id="KW-0349">Heme</keyword>
<dbReference type="EMBL" id="PDCK01000044">
    <property type="protein sequence ID" value="PRQ26952.1"/>
    <property type="molecule type" value="Genomic_DNA"/>
</dbReference>
<evidence type="ECO:0000256" key="3">
    <source>
        <dbReference type="ARBA" id="ARBA00023002"/>
    </source>
</evidence>
<keyword evidence="7" id="KW-1185">Reference proteome</keyword>
<evidence type="ECO:0000313" key="6">
    <source>
        <dbReference type="EMBL" id="PRQ26952.1"/>
    </source>
</evidence>
<keyword evidence="4" id="KW-0408">Iron</keyword>
<dbReference type="GO" id="GO:0005506">
    <property type="term" value="F:iron ion binding"/>
    <property type="evidence" value="ECO:0007669"/>
    <property type="project" value="InterPro"/>
</dbReference>
<proteinExistence type="predicted"/>
<dbReference type="GO" id="GO:0047087">
    <property type="term" value="F:protopine 6-monooxygenase activity"/>
    <property type="evidence" value="ECO:0007669"/>
    <property type="project" value="UniProtKB-EC"/>
</dbReference>
<dbReference type="SUPFAM" id="SSF48264">
    <property type="entry name" value="Cytochrome P450"/>
    <property type="match status" value="1"/>
</dbReference>
<dbReference type="Gramene" id="PRQ26952">
    <property type="protein sequence ID" value="PRQ26952"/>
    <property type="gene ID" value="RchiOBHm_Chr6g0300141"/>
</dbReference>
<dbReference type="InterPro" id="IPR001128">
    <property type="entry name" value="Cyt_P450"/>
</dbReference>
<evidence type="ECO:0000313" key="7">
    <source>
        <dbReference type="Proteomes" id="UP000238479"/>
    </source>
</evidence>
<dbReference type="PANTHER" id="PTHR47947">
    <property type="entry name" value="CYTOCHROME P450 82C3-RELATED"/>
    <property type="match status" value="1"/>
</dbReference>
<dbReference type="GO" id="GO:0020037">
    <property type="term" value="F:heme binding"/>
    <property type="evidence" value="ECO:0007669"/>
    <property type="project" value="InterPro"/>
</dbReference>
<keyword evidence="5 6" id="KW-0503">Monooxygenase</keyword>
<gene>
    <name evidence="6" type="ORF">RchiOBHm_Chr6g0300141</name>
</gene>
<comment type="caution">
    <text evidence="6">The sequence shown here is derived from an EMBL/GenBank/DDBJ whole genome shotgun (WGS) entry which is preliminary data.</text>
</comment>
<dbReference type="Pfam" id="PF00067">
    <property type="entry name" value="p450"/>
    <property type="match status" value="1"/>
</dbReference>
<dbReference type="PANTHER" id="PTHR47947:SF49">
    <property type="entry name" value="CYTOCHROME P450 FAMILY PROTEIN"/>
    <property type="match status" value="1"/>
</dbReference>
<reference evidence="6 7" key="1">
    <citation type="journal article" date="2018" name="Nat. Genet.">
        <title>The Rosa genome provides new insights in the design of modern roses.</title>
        <authorList>
            <person name="Bendahmane M."/>
        </authorList>
    </citation>
    <scope>NUCLEOTIDE SEQUENCE [LARGE SCALE GENOMIC DNA]</scope>
    <source>
        <strain evidence="7">cv. Old Blush</strain>
    </source>
</reference>
<dbReference type="EC" id="1.14.14.98" evidence="6"/>
<name>A0A2P6PYF8_ROSCH</name>
<sequence length="152" mass="16973">MDALIFALEGVDLGGYDADTVNKATCLNLIAGGSDPTFVTLTWAISLLLNNHHVLKKAQEELDTEIGRERTVTESDISKLVYIQAIVKETCVYTLQHHYQHHMSSIKTASWLPCPQGYTVDHKSLENLDRPSNMARAIRVQTKEISDYPQGC</sequence>
<keyword evidence="2" id="KW-0479">Metal-binding</keyword>
<evidence type="ECO:0000256" key="1">
    <source>
        <dbReference type="ARBA" id="ARBA00022617"/>
    </source>
</evidence>
<dbReference type="InterPro" id="IPR050651">
    <property type="entry name" value="Plant_Cytochrome_P450_Monoox"/>
</dbReference>
<protein>
    <submittedName>
        <fullName evidence="6">Putative protopine 6-monooxygenase</fullName>
        <ecNumber evidence="6">1.14.14.98</ecNumber>
    </submittedName>
</protein>
<dbReference type="Gene3D" id="1.10.630.10">
    <property type="entry name" value="Cytochrome P450"/>
    <property type="match status" value="1"/>
</dbReference>
<evidence type="ECO:0000256" key="4">
    <source>
        <dbReference type="ARBA" id="ARBA00023004"/>
    </source>
</evidence>